<dbReference type="PIRSF" id="PIRSF009320">
    <property type="entry name" value="Nuc_binding_HP_1000"/>
    <property type="match status" value="1"/>
</dbReference>
<organism evidence="2 3">
    <name type="scientific">Methylobacterium radiotolerans</name>
    <dbReference type="NCBI Taxonomy" id="31998"/>
    <lineage>
        <taxon>Bacteria</taxon>
        <taxon>Pseudomonadati</taxon>
        <taxon>Pseudomonadota</taxon>
        <taxon>Alphaproteobacteria</taxon>
        <taxon>Hyphomicrobiales</taxon>
        <taxon>Methylobacteriaceae</taxon>
        <taxon>Methylobacterium</taxon>
    </lineage>
</organism>
<evidence type="ECO:0000313" key="3">
    <source>
        <dbReference type="Proteomes" id="UP001549119"/>
    </source>
</evidence>
<keyword evidence="3" id="KW-1185">Reference proteome</keyword>
<evidence type="ECO:0000259" key="1">
    <source>
        <dbReference type="Pfam" id="PF01656"/>
    </source>
</evidence>
<dbReference type="RefSeq" id="WP_209735494.1">
    <property type="nucleotide sequence ID" value="NZ_JBEPNV010000004.1"/>
</dbReference>
<dbReference type="PANTHER" id="PTHR13696:SF96">
    <property type="entry name" value="COBQ_COBB_MIND_PARA NUCLEOTIDE BINDING DOMAIN-CONTAINING PROTEIN"/>
    <property type="match status" value="1"/>
</dbReference>
<dbReference type="Gene3D" id="3.40.50.300">
    <property type="entry name" value="P-loop containing nucleotide triphosphate hydrolases"/>
    <property type="match status" value="1"/>
</dbReference>
<dbReference type="InterPro" id="IPR027417">
    <property type="entry name" value="P-loop_NTPase"/>
</dbReference>
<dbReference type="EMBL" id="JBEPNW010000007">
    <property type="protein sequence ID" value="MET3869906.1"/>
    <property type="molecule type" value="Genomic_DNA"/>
</dbReference>
<dbReference type="Proteomes" id="UP001549119">
    <property type="component" value="Unassembled WGS sequence"/>
</dbReference>
<dbReference type="InterPro" id="IPR002586">
    <property type="entry name" value="CobQ/CobB/MinD/ParA_Nub-bd_dom"/>
</dbReference>
<dbReference type="Pfam" id="PF01656">
    <property type="entry name" value="CbiA"/>
    <property type="match status" value="1"/>
</dbReference>
<proteinExistence type="predicted"/>
<accession>A0ABV2NTP3</accession>
<dbReference type="PANTHER" id="PTHR13696">
    <property type="entry name" value="P-LOOP CONTAINING NUCLEOSIDE TRIPHOSPHATE HYDROLASE"/>
    <property type="match status" value="1"/>
</dbReference>
<feature type="domain" description="CobQ/CobB/MinD/ParA nucleotide binding" evidence="1">
    <location>
        <begin position="4"/>
        <end position="168"/>
    </location>
</feature>
<reference evidence="2 3" key="1">
    <citation type="submission" date="2024-06" db="EMBL/GenBank/DDBJ databases">
        <title>Genomics of switchgrass bacterial isolates.</title>
        <authorList>
            <person name="Shade A."/>
        </authorList>
    </citation>
    <scope>NUCLEOTIDE SEQUENCE [LARGE SCALE GENOMIC DNA]</scope>
    <source>
        <strain evidence="2 3">PvP084</strain>
    </source>
</reference>
<gene>
    <name evidence="2" type="ORF">ABIC20_007291</name>
</gene>
<comment type="caution">
    <text evidence="2">The sequence shown here is derived from an EMBL/GenBank/DDBJ whole genome shotgun (WGS) entry which is preliminary data.</text>
</comment>
<evidence type="ECO:0000313" key="2">
    <source>
        <dbReference type="EMBL" id="MET3869906.1"/>
    </source>
</evidence>
<dbReference type="InterPro" id="IPR050678">
    <property type="entry name" value="DNA_Partitioning_ATPase"/>
</dbReference>
<sequence>MKIVAMAARKGGCGKSTLTTHLAVAAIQDSKRVAIVDLDPQATVAEWADERGDDPPDVISSQPARLSKLLESLRGAYDLVLIDTPPTTGEADRVAIGAADLVLVPTRIQTSDIAAVLRSIDKASAQEKPTFVVFNDEAPSRRKTVAEETRSVLALRGIEVAPQVIHSRIIYGESQDASKTALEVDPKSVAADEIRALYGWLAQQLNQQTNKPHNRQVAG</sequence>
<name>A0ABV2NTP3_9HYPH</name>
<dbReference type="SUPFAM" id="SSF52540">
    <property type="entry name" value="P-loop containing nucleoside triphosphate hydrolases"/>
    <property type="match status" value="1"/>
</dbReference>
<dbReference type="CDD" id="cd02042">
    <property type="entry name" value="ParAB_family"/>
    <property type="match status" value="1"/>
</dbReference>
<protein>
    <submittedName>
        <fullName evidence="2">Chromosome partitioning protein</fullName>
    </submittedName>
</protein>